<dbReference type="AlphaFoldDB" id="A0A6B2JJ57"/>
<dbReference type="SUPFAM" id="SSF47240">
    <property type="entry name" value="Ferritin-like"/>
    <property type="match status" value="1"/>
</dbReference>
<dbReference type="InterPro" id="IPR002177">
    <property type="entry name" value="DPS_DNA-bd"/>
</dbReference>
<dbReference type="CDD" id="cd01043">
    <property type="entry name" value="DPS"/>
    <property type="match status" value="1"/>
</dbReference>
<dbReference type="RefSeq" id="WP_163893387.1">
    <property type="nucleotide sequence ID" value="NZ_JAAFYS010000002.1"/>
</dbReference>
<dbReference type="EMBL" id="JAAGAB010000002">
    <property type="protein sequence ID" value="NDV01451.1"/>
    <property type="molecule type" value="Genomic_DNA"/>
</dbReference>
<organism evidence="4 5">
    <name type="scientific">Pseudoroseicyclus tamaricis</name>
    <dbReference type="NCBI Taxonomy" id="2705421"/>
    <lineage>
        <taxon>Bacteria</taxon>
        <taxon>Pseudomonadati</taxon>
        <taxon>Pseudomonadota</taxon>
        <taxon>Alphaproteobacteria</taxon>
        <taxon>Rhodobacterales</taxon>
        <taxon>Paracoccaceae</taxon>
        <taxon>Pseudoroseicyclus</taxon>
    </lineage>
</organism>
<evidence type="ECO:0000256" key="1">
    <source>
        <dbReference type="ARBA" id="ARBA00009497"/>
    </source>
</evidence>
<evidence type="ECO:0000313" key="4">
    <source>
        <dbReference type="EMBL" id="NDV01451.1"/>
    </source>
</evidence>
<name>A0A6B2JJ57_9RHOB</name>
<dbReference type="InterPro" id="IPR008331">
    <property type="entry name" value="Ferritin_DPS_dom"/>
</dbReference>
<dbReference type="Gene3D" id="1.20.1260.10">
    <property type="match status" value="1"/>
</dbReference>
<feature type="domain" description="Ferritin/DPS" evidence="3">
    <location>
        <begin position="20"/>
        <end position="154"/>
    </location>
</feature>
<comment type="similarity">
    <text evidence="1 2">Belongs to the Dps family.</text>
</comment>
<reference evidence="4 5" key="1">
    <citation type="submission" date="2020-02" db="EMBL/GenBank/DDBJ databases">
        <title>Pseudoroseicyclus tamarix, sp. nov., isolated from offshore sediment of a Tamarix chinensis forest.</title>
        <authorList>
            <person name="Gai Y."/>
        </authorList>
    </citation>
    <scope>NUCLEOTIDE SEQUENCE [LARGE SCALE GENOMIC DNA]</scope>
    <source>
        <strain evidence="4 5">CLL3-39</strain>
    </source>
</reference>
<dbReference type="Pfam" id="PF00210">
    <property type="entry name" value="Ferritin"/>
    <property type="match status" value="1"/>
</dbReference>
<proteinExistence type="inferred from homology"/>
<dbReference type="PIRSF" id="PIRSF005900">
    <property type="entry name" value="Dps"/>
    <property type="match status" value="1"/>
</dbReference>
<dbReference type="Proteomes" id="UP000474757">
    <property type="component" value="Unassembled WGS sequence"/>
</dbReference>
<gene>
    <name evidence="4" type="ORF">GZA08_10790</name>
</gene>
<dbReference type="PANTHER" id="PTHR42932:SF3">
    <property type="entry name" value="DNA PROTECTION DURING STARVATION PROTEIN"/>
    <property type="match status" value="1"/>
</dbReference>
<keyword evidence="5" id="KW-1185">Reference proteome</keyword>
<dbReference type="InterPro" id="IPR012347">
    <property type="entry name" value="Ferritin-like"/>
</dbReference>
<dbReference type="InterPro" id="IPR009078">
    <property type="entry name" value="Ferritin-like_SF"/>
</dbReference>
<sequence>MTAPADIRTGVKNEESVATALSSALGDTYRLMVKTHIYHWNLEGPQFFSIHKLTEGQYEDLFKATDVMAERIRALGVKAPDTVEDLISGNVIGATQRTSDIPTLVKDLADDHERLALRMHAVIRVAEAQNDAVTADLITARSSFHEQAAWMLRASQG</sequence>
<dbReference type="PRINTS" id="PR01346">
    <property type="entry name" value="HELNAPAPROT"/>
</dbReference>
<comment type="caution">
    <text evidence="4">The sequence shown here is derived from an EMBL/GenBank/DDBJ whole genome shotgun (WGS) entry which is preliminary data.</text>
</comment>
<evidence type="ECO:0000313" key="5">
    <source>
        <dbReference type="Proteomes" id="UP000474757"/>
    </source>
</evidence>
<protein>
    <submittedName>
        <fullName evidence="4">DNA starvation/stationary phase protection protein</fullName>
    </submittedName>
</protein>
<evidence type="ECO:0000259" key="3">
    <source>
        <dbReference type="Pfam" id="PF00210"/>
    </source>
</evidence>
<dbReference type="GO" id="GO:0008199">
    <property type="term" value="F:ferric iron binding"/>
    <property type="evidence" value="ECO:0007669"/>
    <property type="project" value="InterPro"/>
</dbReference>
<evidence type="ECO:0000256" key="2">
    <source>
        <dbReference type="RuleBase" id="RU003875"/>
    </source>
</evidence>
<accession>A0A6B2JJ57</accession>
<dbReference type="PANTHER" id="PTHR42932">
    <property type="entry name" value="GENERAL STRESS PROTEIN 20U"/>
    <property type="match status" value="1"/>
</dbReference>